<name>A0A6A4GMU2_9AGAR</name>
<accession>A0A6A4GMU2</accession>
<dbReference type="Pfam" id="PF00888">
    <property type="entry name" value="Cullin"/>
    <property type="match status" value="1"/>
</dbReference>
<gene>
    <name evidence="3" type="ORF">BT96DRAFT_514415</name>
</gene>
<dbReference type="Proteomes" id="UP000799118">
    <property type="component" value="Unassembled WGS sequence"/>
</dbReference>
<organism evidence="3 4">
    <name type="scientific">Gymnopus androsaceus JB14</name>
    <dbReference type="NCBI Taxonomy" id="1447944"/>
    <lineage>
        <taxon>Eukaryota</taxon>
        <taxon>Fungi</taxon>
        <taxon>Dikarya</taxon>
        <taxon>Basidiomycota</taxon>
        <taxon>Agaricomycotina</taxon>
        <taxon>Agaricomycetes</taxon>
        <taxon>Agaricomycetidae</taxon>
        <taxon>Agaricales</taxon>
        <taxon>Marasmiineae</taxon>
        <taxon>Omphalotaceae</taxon>
        <taxon>Gymnopus</taxon>
    </lineage>
</organism>
<comment type="similarity">
    <text evidence="1">Belongs to the cullin family.</text>
</comment>
<dbReference type="InterPro" id="IPR016159">
    <property type="entry name" value="Cullin_repeat-like_dom_sf"/>
</dbReference>
<reference evidence="3" key="1">
    <citation type="journal article" date="2019" name="Environ. Microbiol.">
        <title>Fungal ecological strategies reflected in gene transcription - a case study of two litter decomposers.</title>
        <authorList>
            <person name="Barbi F."/>
            <person name="Kohler A."/>
            <person name="Barry K."/>
            <person name="Baskaran P."/>
            <person name="Daum C."/>
            <person name="Fauchery L."/>
            <person name="Ihrmark K."/>
            <person name="Kuo A."/>
            <person name="LaButti K."/>
            <person name="Lipzen A."/>
            <person name="Morin E."/>
            <person name="Grigoriev I.V."/>
            <person name="Henrissat B."/>
            <person name="Lindahl B."/>
            <person name="Martin F."/>
        </authorList>
    </citation>
    <scope>NUCLEOTIDE SEQUENCE</scope>
    <source>
        <strain evidence="3">JB14</strain>
    </source>
</reference>
<evidence type="ECO:0000256" key="1">
    <source>
        <dbReference type="ARBA" id="ARBA00006019"/>
    </source>
</evidence>
<evidence type="ECO:0000259" key="2">
    <source>
        <dbReference type="Pfam" id="PF00888"/>
    </source>
</evidence>
<feature type="domain" description="Cullin N-terminal" evidence="2">
    <location>
        <begin position="25"/>
        <end position="134"/>
    </location>
</feature>
<dbReference type="SUPFAM" id="SSF74788">
    <property type="entry name" value="Cullin repeat-like"/>
    <property type="match status" value="1"/>
</dbReference>
<dbReference type="OrthoDB" id="10004225at2759"/>
<sequence>MASSSSSDDAFAKAPTRIANLEETWTFLNQGVDHIMNKLDSGLTFPSYTNLYTTVYNYCTSTKMHGKPDSNRTGANLVGADLYVKLSEYFIEDFKPMKQKTAGLQDEELLRYYATEWDRYTTGANFLNRLFTYLKIWQVAPIS</sequence>
<dbReference type="EMBL" id="ML769860">
    <property type="protein sequence ID" value="KAE9386643.1"/>
    <property type="molecule type" value="Genomic_DNA"/>
</dbReference>
<evidence type="ECO:0000313" key="3">
    <source>
        <dbReference type="EMBL" id="KAE9386643.1"/>
    </source>
</evidence>
<dbReference type="GO" id="GO:0006511">
    <property type="term" value="P:ubiquitin-dependent protein catabolic process"/>
    <property type="evidence" value="ECO:0007669"/>
    <property type="project" value="InterPro"/>
</dbReference>
<dbReference type="GO" id="GO:0031625">
    <property type="term" value="F:ubiquitin protein ligase binding"/>
    <property type="evidence" value="ECO:0007669"/>
    <property type="project" value="InterPro"/>
</dbReference>
<keyword evidence="4" id="KW-1185">Reference proteome</keyword>
<evidence type="ECO:0000313" key="4">
    <source>
        <dbReference type="Proteomes" id="UP000799118"/>
    </source>
</evidence>
<proteinExistence type="inferred from homology"/>
<dbReference type="Gene3D" id="1.20.1310.10">
    <property type="entry name" value="Cullin Repeats"/>
    <property type="match status" value="1"/>
</dbReference>
<dbReference type="InterPro" id="IPR001373">
    <property type="entry name" value="Cullin_N"/>
</dbReference>
<protein>
    <submittedName>
        <fullName evidence="3">Cullin repeat-containing protein</fullName>
    </submittedName>
</protein>
<dbReference type="AlphaFoldDB" id="A0A6A4GMU2"/>